<feature type="active site" evidence="10">
    <location>
        <position position="287"/>
    </location>
</feature>
<dbReference type="PANTHER" id="PTHR11742">
    <property type="entry name" value="MANNOSYL-OLIGOSACCHARIDE ALPHA-1,2-MANNOSIDASE-RELATED"/>
    <property type="match status" value="1"/>
</dbReference>
<evidence type="ECO:0000256" key="13">
    <source>
        <dbReference type="RuleBase" id="RU361193"/>
    </source>
</evidence>
<keyword evidence="14" id="KW-0472">Membrane</keyword>
<dbReference type="InterPro" id="IPR036026">
    <property type="entry name" value="Seven-hairpin_glycosidases"/>
</dbReference>
<keyword evidence="4 11" id="KW-0479">Metal-binding</keyword>
<comment type="catalytic activity">
    <reaction evidence="9">
        <text>N(4)-(alpha-D-Man-(1-&gt;2)-alpha-D-Man-(1-&gt;2)-alpha-D-Man-(1-&gt;3)-[alpha-D-Man-(1-&gt;2)-alpha-D-Man-(1-&gt;3)-[alpha-D-Man-(1-&gt;2)-alpha-D-Man-(1-&gt;6)]-alpha-D-Man-(1-&gt;6)]-beta-D-Man-(1-&gt;4)-beta-D-GlcNAc-(1-&gt;4)-beta-D-GlcNAc)-L-asparaginyl-[protein] (N-glucan mannose isomer 9A1,2,3B1,2,3) + 4 H2O = N(4)-(alpha-D-Man-(1-&gt;3)-[alpha-D-Man-(1-&gt;3)-[alpha-D-Man-(1-&gt;6)]-alpha-D-Man-(1-&gt;6)]-beta-D-Man-(1-&gt;4)-beta-D-GlcNAc-(1-&gt;4)-beta-D-GlcNAc)-L-asparaginyl-[protein] (N-glucan mannose isomer 5A1,2) + 4 beta-D-mannose</text>
        <dbReference type="Rhea" id="RHEA:56008"/>
        <dbReference type="Rhea" id="RHEA-COMP:14356"/>
        <dbReference type="Rhea" id="RHEA-COMP:14367"/>
        <dbReference type="ChEBI" id="CHEBI:15377"/>
        <dbReference type="ChEBI" id="CHEBI:28563"/>
        <dbReference type="ChEBI" id="CHEBI:59087"/>
        <dbReference type="ChEBI" id="CHEBI:139493"/>
        <dbReference type="EC" id="3.2.1.113"/>
    </reaction>
</comment>
<evidence type="ECO:0000256" key="12">
    <source>
        <dbReference type="PIRSR" id="PIRSR601382-3"/>
    </source>
</evidence>
<dbReference type="GO" id="GO:0005783">
    <property type="term" value="C:endoplasmic reticulum"/>
    <property type="evidence" value="ECO:0007669"/>
    <property type="project" value="TreeGrafter"/>
</dbReference>
<evidence type="ECO:0000313" key="16">
    <source>
        <dbReference type="Proteomes" id="UP000076552"/>
    </source>
</evidence>
<evidence type="ECO:0000256" key="11">
    <source>
        <dbReference type="PIRSR" id="PIRSR601382-2"/>
    </source>
</evidence>
<dbReference type="EMBL" id="LFIV01000213">
    <property type="protein sequence ID" value="KZL65624.1"/>
    <property type="molecule type" value="Genomic_DNA"/>
</dbReference>
<proteinExistence type="inferred from homology"/>
<dbReference type="EC" id="3.2.1.-" evidence="13"/>
<dbReference type="SUPFAM" id="SSF48225">
    <property type="entry name" value="Seven-hairpin glycosidases"/>
    <property type="match status" value="1"/>
</dbReference>
<keyword evidence="13" id="KW-0326">Glycosidase</keyword>
<dbReference type="InterPro" id="IPR050749">
    <property type="entry name" value="Glycosyl_Hydrolase_47"/>
</dbReference>
<reference evidence="15 16" key="1">
    <citation type="submission" date="2015-06" db="EMBL/GenBank/DDBJ databases">
        <title>Survival trade-offs in plant roots during colonization by closely related pathogenic and mutualistic fungi.</title>
        <authorList>
            <person name="Hacquard S."/>
            <person name="Kracher B."/>
            <person name="Hiruma K."/>
            <person name="Weinman A."/>
            <person name="Muench P."/>
            <person name="Garrido Oter R."/>
            <person name="Ver Loren van Themaat E."/>
            <person name="Dallerey J.-F."/>
            <person name="Damm U."/>
            <person name="Henrissat B."/>
            <person name="Lespinet O."/>
            <person name="Thon M."/>
            <person name="Kemen E."/>
            <person name="McHardy A.C."/>
            <person name="Schulze-Lefert P."/>
            <person name="O'Connell R.J."/>
        </authorList>
    </citation>
    <scope>NUCLEOTIDE SEQUENCE [LARGE SCALE GENOMIC DNA]</scope>
    <source>
        <strain evidence="15 16">0861</strain>
    </source>
</reference>
<dbReference type="InterPro" id="IPR012341">
    <property type="entry name" value="6hp_glycosidase-like_sf"/>
</dbReference>
<feature type="active site" evidence="10">
    <location>
        <position position="442"/>
    </location>
</feature>
<evidence type="ECO:0000256" key="5">
    <source>
        <dbReference type="ARBA" id="ARBA00022801"/>
    </source>
</evidence>
<evidence type="ECO:0000256" key="3">
    <source>
        <dbReference type="ARBA" id="ARBA00007658"/>
    </source>
</evidence>
<dbReference type="GO" id="GO:0005975">
    <property type="term" value="P:carbohydrate metabolic process"/>
    <property type="evidence" value="ECO:0007669"/>
    <property type="project" value="InterPro"/>
</dbReference>
<evidence type="ECO:0000256" key="4">
    <source>
        <dbReference type="ARBA" id="ARBA00022723"/>
    </source>
</evidence>
<comment type="pathway">
    <text evidence="2">Protein modification; protein glycosylation.</text>
</comment>
<keyword evidence="14" id="KW-0812">Transmembrane</keyword>
<feature type="active site" description="Proton donor" evidence="10">
    <location>
        <position position="409"/>
    </location>
</feature>
<keyword evidence="7 12" id="KW-1015">Disulfide bond</keyword>
<organism evidence="15 16">
    <name type="scientific">Colletotrichum tofieldiae</name>
    <dbReference type="NCBI Taxonomy" id="708197"/>
    <lineage>
        <taxon>Eukaryota</taxon>
        <taxon>Fungi</taxon>
        <taxon>Dikarya</taxon>
        <taxon>Ascomycota</taxon>
        <taxon>Pezizomycotina</taxon>
        <taxon>Sordariomycetes</taxon>
        <taxon>Hypocreomycetidae</taxon>
        <taxon>Glomerellales</taxon>
        <taxon>Glomerellaceae</taxon>
        <taxon>Colletotrichum</taxon>
        <taxon>Colletotrichum spaethianum species complex</taxon>
    </lineage>
</organism>
<dbReference type="GO" id="GO:0005509">
    <property type="term" value="F:calcium ion binding"/>
    <property type="evidence" value="ECO:0007669"/>
    <property type="project" value="InterPro"/>
</dbReference>
<dbReference type="GO" id="GO:0004571">
    <property type="term" value="F:mannosyl-oligosaccharide 1,2-alpha-mannosidase activity"/>
    <property type="evidence" value="ECO:0007669"/>
    <property type="project" value="UniProtKB-EC"/>
</dbReference>
<keyword evidence="14" id="KW-1133">Transmembrane helix</keyword>
<evidence type="ECO:0000313" key="15">
    <source>
        <dbReference type="EMBL" id="KZL65624.1"/>
    </source>
</evidence>
<evidence type="ECO:0000256" key="9">
    <source>
        <dbReference type="ARBA" id="ARBA00048605"/>
    </source>
</evidence>
<dbReference type="STRING" id="708197.A0A166NFD0"/>
<dbReference type="GO" id="GO:0016020">
    <property type="term" value="C:membrane"/>
    <property type="evidence" value="ECO:0007669"/>
    <property type="project" value="InterPro"/>
</dbReference>
<sequence>MTKVIGQVNDKMRKSIRTSPTRKTIPRRRVRSLVIMLLGLTCLGGILLAGYFSDYALGHAHYAPQSQFADWDGRRDEVRDTFMASWNAYKTYAWGENMSPKGLGWIIVDSLDTMMLMNLTEPLADARRWLHRSLTWDQDQDINTFETTIRMMGGLLSAHYLSNRLPHIASRRDSVYLSKAVDLADRLLVAFESNSGIPYASVNIGKREGIVSHADGGASSTAEAATVQLEMKYLSHLTGNDIYWKKAERVMKVLDDQKMEGGLVPIFVHPSHGRFTTREIRLGSRGDSYYEYLIKQYLQTGETIYRDMWEDALAGIAKHLVTTTRNAALKFVAELPAGIGGPLSPKMDHLVCFLPGTIAMAATEGRTLAEARRDRDWTTHHEDDIELAIDIMKTCWGMYAVTDTGLAPEITWWLRRGSNALSKWKKDYTIKPLDAHNLQRPETVESLFMMYRITGNSMYREWGWNIFQSFQKHTLVLDGEGYTSLNDVRTVPPATRDNMESFWLMPSTDPLIWCIGRDSQILILVFSPTDYMPLTEVVFNTEAHPFLRFTPKGSLKTGWQRMPR</sequence>
<evidence type="ECO:0000256" key="7">
    <source>
        <dbReference type="ARBA" id="ARBA00023157"/>
    </source>
</evidence>
<evidence type="ECO:0000256" key="10">
    <source>
        <dbReference type="PIRSR" id="PIRSR601382-1"/>
    </source>
</evidence>
<comment type="similarity">
    <text evidence="3 13">Belongs to the glycosyl hydrolase 47 family.</text>
</comment>
<keyword evidence="5 13" id="KW-0378">Hydrolase</keyword>
<name>A0A166NFD0_9PEZI</name>
<feature type="binding site" evidence="11">
    <location>
        <position position="541"/>
    </location>
    <ligand>
        <name>Ca(2+)</name>
        <dbReference type="ChEBI" id="CHEBI:29108"/>
    </ligand>
</feature>
<feature type="disulfide bond" evidence="12">
    <location>
        <begin position="352"/>
        <end position="395"/>
    </location>
</feature>
<keyword evidence="16" id="KW-1185">Reference proteome</keyword>
<evidence type="ECO:0000256" key="2">
    <source>
        <dbReference type="ARBA" id="ARBA00004922"/>
    </source>
</evidence>
<dbReference type="PRINTS" id="PR00747">
    <property type="entry name" value="GLYHDRLASE47"/>
</dbReference>
<evidence type="ECO:0000256" key="8">
    <source>
        <dbReference type="ARBA" id="ARBA00047669"/>
    </source>
</evidence>
<feature type="active site" description="Proton donor" evidence="10">
    <location>
        <position position="146"/>
    </location>
</feature>
<protein>
    <recommendedName>
        <fullName evidence="13">alpha-1,2-Mannosidase</fullName>
        <ecNumber evidence="13">3.2.1.-</ecNumber>
    </recommendedName>
</protein>
<dbReference type="Proteomes" id="UP000076552">
    <property type="component" value="Unassembled WGS sequence"/>
</dbReference>
<dbReference type="UniPathway" id="UPA00378"/>
<evidence type="ECO:0000256" key="1">
    <source>
        <dbReference type="ARBA" id="ARBA00001913"/>
    </source>
</evidence>
<evidence type="ECO:0000256" key="6">
    <source>
        <dbReference type="ARBA" id="ARBA00022837"/>
    </source>
</evidence>
<dbReference type="GO" id="GO:0036503">
    <property type="term" value="P:ERAD pathway"/>
    <property type="evidence" value="ECO:0007669"/>
    <property type="project" value="UniProtKB-ARBA"/>
</dbReference>
<dbReference type="InterPro" id="IPR001382">
    <property type="entry name" value="Glyco_hydro_47"/>
</dbReference>
<dbReference type="PANTHER" id="PTHR11742:SF55">
    <property type="entry name" value="ENDOPLASMIC RETICULUM MANNOSYL-OLIGOSACCHARIDE 1,2-ALPHA-MANNOSIDASE"/>
    <property type="match status" value="1"/>
</dbReference>
<dbReference type="AlphaFoldDB" id="A0A166NFD0"/>
<comment type="catalytic activity">
    <reaction evidence="8">
        <text>N(4)-(alpha-D-Man-(1-&gt;2)-alpha-D-Man-(1-&gt;2)-alpha-D-Man-(1-&gt;3)-[alpha-D-Man-(1-&gt;3)-[alpha-D-Man-(1-&gt;2)-alpha-D-Man-(1-&gt;6)]-alpha-D-Man-(1-&gt;6)]-beta-D-Man-(1-&gt;4)-beta-D-GlcNAc-(1-&gt;4)-beta-D-GlcNAc)-L-asparaginyl-[protein] (N-glucan mannose isomer 8A1,2,3B1,3) + 3 H2O = N(4)-(alpha-D-Man-(1-&gt;3)-[alpha-D-Man-(1-&gt;3)-[alpha-D-Man-(1-&gt;6)]-alpha-D-Man-(1-&gt;6)]-beta-D-Man-(1-&gt;4)-beta-D-GlcNAc-(1-&gt;4)-beta-D-GlcNAc)-L-asparaginyl-[protein] (N-glucan mannose isomer 5A1,2) + 3 beta-D-mannose</text>
        <dbReference type="Rhea" id="RHEA:56028"/>
        <dbReference type="Rhea" id="RHEA-COMP:14358"/>
        <dbReference type="Rhea" id="RHEA-COMP:14367"/>
        <dbReference type="ChEBI" id="CHEBI:15377"/>
        <dbReference type="ChEBI" id="CHEBI:28563"/>
        <dbReference type="ChEBI" id="CHEBI:59087"/>
        <dbReference type="ChEBI" id="CHEBI:60628"/>
        <dbReference type="EC" id="3.2.1.113"/>
    </reaction>
</comment>
<dbReference type="Gene3D" id="1.50.10.10">
    <property type="match status" value="1"/>
</dbReference>
<feature type="transmembrane region" description="Helical" evidence="14">
    <location>
        <begin position="32"/>
        <end position="52"/>
    </location>
</feature>
<evidence type="ECO:0000256" key="14">
    <source>
        <dbReference type="SAM" id="Phobius"/>
    </source>
</evidence>
<dbReference type="Pfam" id="PF01532">
    <property type="entry name" value="Glyco_hydro_47"/>
    <property type="match status" value="1"/>
</dbReference>
<comment type="caution">
    <text evidence="15">The sequence shown here is derived from an EMBL/GenBank/DDBJ whole genome shotgun (WGS) entry which is preliminary data.</text>
</comment>
<comment type="cofactor">
    <cofactor evidence="1 11">
        <name>Ca(2+)</name>
        <dbReference type="ChEBI" id="CHEBI:29108"/>
    </cofactor>
</comment>
<keyword evidence="6 11" id="KW-0106">Calcium</keyword>
<gene>
    <name evidence="15" type="ORF">CT0861_13118</name>
</gene>
<accession>A0A166NFD0</accession>